<dbReference type="Pfam" id="PF04143">
    <property type="entry name" value="Sulf_transp"/>
    <property type="match status" value="1"/>
</dbReference>
<dbReference type="PANTHER" id="PTHR30574">
    <property type="entry name" value="INNER MEMBRANE PROTEIN YEDE"/>
    <property type="match status" value="1"/>
</dbReference>
<feature type="transmembrane region" description="Helical" evidence="9">
    <location>
        <begin position="89"/>
        <end position="112"/>
    </location>
</feature>
<comment type="subcellular location">
    <subcellularLocation>
        <location evidence="1">Cell inner membrane</location>
        <topology evidence="1">Multi-pass membrane protein</topology>
    </subcellularLocation>
</comment>
<keyword evidence="2" id="KW-0813">Transport</keyword>
<dbReference type="KEGG" id="bsei:KMZ68_25765"/>
<evidence type="ECO:0000256" key="7">
    <source>
        <dbReference type="ARBA" id="ARBA00023136"/>
    </source>
</evidence>
<evidence type="ECO:0000256" key="5">
    <source>
        <dbReference type="ARBA" id="ARBA00022692"/>
    </source>
</evidence>
<feature type="transmembrane region" description="Helical" evidence="9">
    <location>
        <begin position="262"/>
        <end position="282"/>
    </location>
</feature>
<evidence type="ECO:0000256" key="2">
    <source>
        <dbReference type="ARBA" id="ARBA00022448"/>
    </source>
</evidence>
<feature type="transmembrane region" description="Helical" evidence="9">
    <location>
        <begin position="165"/>
        <end position="192"/>
    </location>
</feature>
<gene>
    <name evidence="10" type="ORF">KMZ68_25765</name>
</gene>
<dbReference type="InterPro" id="IPR007272">
    <property type="entry name" value="Sulf_transp_TsuA/YedE"/>
</dbReference>
<feature type="transmembrane region" description="Helical" evidence="9">
    <location>
        <begin position="199"/>
        <end position="218"/>
    </location>
</feature>
<keyword evidence="5 9" id="KW-0812">Transmembrane</keyword>
<organism evidence="10 11">
    <name type="scientific">Bradyrhizobium sediminis</name>
    <dbReference type="NCBI Taxonomy" id="2840469"/>
    <lineage>
        <taxon>Bacteria</taxon>
        <taxon>Pseudomonadati</taxon>
        <taxon>Pseudomonadota</taxon>
        <taxon>Alphaproteobacteria</taxon>
        <taxon>Hyphomicrobiales</taxon>
        <taxon>Nitrobacteraceae</taxon>
        <taxon>Bradyrhizobium</taxon>
    </lineage>
</organism>
<protein>
    <submittedName>
        <fullName evidence="10">YeeE/YedE family protein</fullName>
    </submittedName>
</protein>
<reference evidence="10" key="1">
    <citation type="submission" date="2021-06" db="EMBL/GenBank/DDBJ databases">
        <title>Bradyrhizobium sp. S2-11-2 Genome sequencing.</title>
        <authorList>
            <person name="Jin L."/>
        </authorList>
    </citation>
    <scope>NUCLEOTIDE SEQUENCE</scope>
    <source>
        <strain evidence="10">S2-11-2</strain>
    </source>
</reference>
<dbReference type="AlphaFoldDB" id="A0A975NTD4"/>
<feature type="transmembrane region" description="Helical" evidence="9">
    <location>
        <begin position="54"/>
        <end position="77"/>
    </location>
</feature>
<feature type="transmembrane region" description="Helical" evidence="9">
    <location>
        <begin position="13"/>
        <end position="33"/>
    </location>
</feature>
<dbReference type="PANTHER" id="PTHR30574:SF1">
    <property type="entry name" value="SULPHUR TRANSPORT DOMAIN-CONTAINING PROTEIN"/>
    <property type="match status" value="1"/>
</dbReference>
<evidence type="ECO:0000313" key="10">
    <source>
        <dbReference type="EMBL" id="QWG21032.1"/>
    </source>
</evidence>
<keyword evidence="3" id="KW-1003">Cell membrane</keyword>
<dbReference type="Proteomes" id="UP000680805">
    <property type="component" value="Chromosome"/>
</dbReference>
<evidence type="ECO:0000256" key="1">
    <source>
        <dbReference type="ARBA" id="ARBA00004429"/>
    </source>
</evidence>
<accession>A0A975NTD4</accession>
<evidence type="ECO:0000256" key="3">
    <source>
        <dbReference type="ARBA" id="ARBA00022475"/>
    </source>
</evidence>
<keyword evidence="4" id="KW-0997">Cell inner membrane</keyword>
<keyword evidence="7 9" id="KW-0472">Membrane</keyword>
<feature type="transmembrane region" description="Helical" evidence="9">
    <location>
        <begin position="124"/>
        <end position="145"/>
    </location>
</feature>
<dbReference type="GO" id="GO:0005886">
    <property type="term" value="C:plasma membrane"/>
    <property type="evidence" value="ECO:0007669"/>
    <property type="project" value="UniProtKB-SubCell"/>
</dbReference>
<evidence type="ECO:0000256" key="8">
    <source>
        <dbReference type="ARBA" id="ARBA00035655"/>
    </source>
</evidence>
<keyword evidence="6 9" id="KW-1133">Transmembrane helix</keyword>
<evidence type="ECO:0000256" key="6">
    <source>
        <dbReference type="ARBA" id="ARBA00022989"/>
    </source>
</evidence>
<comment type="similarity">
    <text evidence="8">Belongs to the TsuA/YedE (TC 9.B.102) family.</text>
</comment>
<evidence type="ECO:0000256" key="9">
    <source>
        <dbReference type="SAM" id="Phobius"/>
    </source>
</evidence>
<evidence type="ECO:0000313" key="11">
    <source>
        <dbReference type="Proteomes" id="UP000680805"/>
    </source>
</evidence>
<evidence type="ECO:0000256" key="4">
    <source>
        <dbReference type="ARBA" id="ARBA00022519"/>
    </source>
</evidence>
<dbReference type="EMBL" id="CP076135">
    <property type="protein sequence ID" value="QWG21032.1"/>
    <property type="molecule type" value="Genomic_DNA"/>
</dbReference>
<feature type="transmembrane region" description="Helical" evidence="9">
    <location>
        <begin position="294"/>
        <end position="315"/>
    </location>
</feature>
<sequence>MYLESFIDLAGDAVVLAAGGLLIGMLFGAFALASKFCLRSAVIEFSHGLFGSKFSIWLLTFSAAVAGTNALIAFGLLDVSGARQLAARGSLSGSLIGGVLFGAGMILARGCASRLLVLSATGNLRALISGLVLTIVGQASLRGFLSPVREALSELWTVQGGPSRSLLAIVDAGAVLGLLLGMLGLGGALWLARRARVGVLAGASAVGVGLAVAAGWLLTFRVSQTSFNLVQVKSISFIGPSADTLMGLINSPSLQLGFDVGLVPGVFAGSLFAALLAGEWKMQGFQDGPSMSRYLFGAALMGFGGMLAGGCAVGAGVTGGAIFALTSWVALAAMWAGALLTNYLVDERSVRSTNPREIVSAS</sequence>
<name>A0A975NTD4_9BRAD</name>
<feature type="transmembrane region" description="Helical" evidence="9">
    <location>
        <begin position="321"/>
        <end position="345"/>
    </location>
</feature>
<proteinExistence type="inferred from homology"/>